<dbReference type="PANTHER" id="PTHR47962">
    <property type="entry name" value="ATP-DEPENDENT HELICASE LHR-RELATED-RELATED"/>
    <property type="match status" value="1"/>
</dbReference>
<dbReference type="PANTHER" id="PTHR47962:SF5">
    <property type="entry name" value="ATP-DEPENDENT HELICASE LHR-RELATED"/>
    <property type="match status" value="1"/>
</dbReference>
<reference evidence="11 12" key="1">
    <citation type="submission" date="2013-06" db="EMBL/GenBank/DDBJ databases">
        <title>Complete genome sequence of Paenibacillus mucilaginosus K02.</title>
        <authorList>
            <person name="Xiao B."/>
            <person name="Sun L."/>
            <person name="Xiao L."/>
            <person name="Lian B."/>
        </authorList>
    </citation>
    <scope>NUCLEOTIDE SEQUENCE [LARGE SCALE GENOMIC DNA]</scope>
    <source>
        <strain evidence="11 12">K02</strain>
    </source>
</reference>
<sequence length="1465" mass="160087">MQAGEENGGGGLHPVLSSWFHSRFGRGTDVQLQAFPPLQEGRHVLIAAPTGSGKTLAALLPCLDRIVKDKEAEGKAAPKVRLLYITPLKALNNDIHHHVMGYIPELAAEAGRLGLPWPGLSAAVRTGDTTQRERAAMLRQPPDVLVTTPESLYILLTSAKGKAMLKDVRHLIVDEIHDLAGGDRGLHLSVTLERLTALCGRTPQRIGVSATQNPIGRVAQYLGGWESAGEGTGEGACRPRPVQIIESRMDKVFRLSVTMPEQAPVTQDRQEALWAPLTERILKLMEGARSVLVFTNNRRLCERLTLRLNDHVGYEMARSHHGSVSREQRLEVERALKAGELRCLVATSSLELGIDVGHIDLVLQIDSPKSAASGIQRIGRAGHGVGDESRGIIVARSRSLLAECAVLAAKVIRREIEEIRIPRRALGVLCQQVTAMVAGGVWTVDEVFAVLQGSDSYHDLPRERFESVLEVLSGYYPFVKPLLDWNRESGELTPRSVTAMAAIMGAGTIPQGSAYPVHHADSRIHIGELDEEYIHESRVGDVFQLGTSSWKIQRIAGDRVYVTEAGESFSEIPFWRGEGQGRSLELSLSIGSFLEELEQRLDGGKETDTGTVDWLGAAYALDARSAGELIGLVKSQKAVSVLPTHRRIVAERFQDEMKQHHLIIHSPFGRRLNRTWQLALQQLFESRLPYRLHAHSRDNGIQFVWPDVGGAAMEAVLPLVQSVTSGNILDMLRQAVPGSPLFGSVFRRLAETSLLLPRSFKRMPAWKKRMRSESLLREALPYAERFPFVSEAMRICLEEELDAEGLQRVLQDIEEGRTAWEVCENAFPSPFAAAFLADFAGAQIYESDTLSRDLQLQLLGLDRTLAGTLFGEGAVEALLAEEGPGGSAPADGFDAEEPGELLRYLKRRGDRSAREITADTGGAGEAGVASALASLEAQGRAAQVRLAGEQRWIAAEEAQTYSRLADDPLALRFVLARCVDGSAEPFTVRGLAARYGVKPAAAEEAVSAWAEEGRIEPAPGAAADGEPAAWVSREAQSRRIRQAVQAMRSRAEPAAGERYLARLLELQHVRPDCRLSGEEGLREVIGRLQGCFLPLSDWEGTVFPLRLTDYRKEYLDGLCAAGEVIWIGRREPKQKEGRVAFFLAEAEELYGPLLAARPPAAEASPLLEVLRRRGASFVTALARETDRLPSEVTDELIALAWEGLVSSDQFAPLRQHGSGGTRPAAAKAKPLRTAGRLPPPPGRWYALEAPGEPDLRASLAAWVKGLLAGWGLLTRDLVKAQLPWSWDAVYATLRQLESWGMLTRGLWVQDIPAMQYAAADTVESLRRPASGPDAGHGVILLPAADPANPFGLTVRWPAVKGITFARKSGCDLLLYGGRWLVWSEGGGRRIHTLPREDGFVPGEEEFGAVVRGLAAAYLRRPGVRKLVMETWDGVPIGEHPAAVPLRALGAETDRAALVVWPSMVR</sequence>
<evidence type="ECO:0000256" key="7">
    <source>
        <dbReference type="ARBA" id="ARBA00023204"/>
    </source>
</evidence>
<dbReference type="InterPro" id="IPR011545">
    <property type="entry name" value="DEAD/DEAH_box_helicase_dom"/>
</dbReference>
<dbReference type="SMART" id="SM00490">
    <property type="entry name" value="HELICc"/>
    <property type="match status" value="1"/>
</dbReference>
<gene>
    <name evidence="11" type="ORF">B2K_40215</name>
</gene>
<dbReference type="Pfam" id="PF00271">
    <property type="entry name" value="Helicase_C"/>
    <property type="match status" value="1"/>
</dbReference>
<evidence type="ECO:0008006" key="13">
    <source>
        <dbReference type="Google" id="ProtNLM"/>
    </source>
</evidence>
<protein>
    <recommendedName>
        <fullName evidence="13">DEAD/DEAH box helicase</fullName>
    </recommendedName>
</protein>
<evidence type="ECO:0000256" key="1">
    <source>
        <dbReference type="ARBA" id="ARBA00022741"/>
    </source>
</evidence>
<feature type="domain" description="Helicase C-terminal" evidence="10">
    <location>
        <begin position="276"/>
        <end position="427"/>
    </location>
</feature>
<dbReference type="InterPro" id="IPR055368">
    <property type="entry name" value="WH3_Lhr"/>
</dbReference>
<evidence type="ECO:0000313" key="12">
    <source>
        <dbReference type="Proteomes" id="UP000007392"/>
    </source>
</evidence>
<evidence type="ECO:0000256" key="3">
    <source>
        <dbReference type="ARBA" id="ARBA00022801"/>
    </source>
</evidence>
<evidence type="ECO:0000259" key="9">
    <source>
        <dbReference type="PROSITE" id="PS51192"/>
    </source>
</evidence>
<keyword evidence="2" id="KW-0227">DNA damage</keyword>
<organism evidence="11 12">
    <name type="scientific">Paenibacillus mucilaginosus K02</name>
    <dbReference type="NCBI Taxonomy" id="997761"/>
    <lineage>
        <taxon>Bacteria</taxon>
        <taxon>Bacillati</taxon>
        <taxon>Bacillota</taxon>
        <taxon>Bacilli</taxon>
        <taxon>Bacillales</taxon>
        <taxon>Paenibacillaceae</taxon>
        <taxon>Paenibacillus</taxon>
    </lineage>
</organism>
<evidence type="ECO:0000256" key="2">
    <source>
        <dbReference type="ARBA" id="ARBA00022763"/>
    </source>
</evidence>
<dbReference type="InterPro" id="IPR045628">
    <property type="entry name" value="Lhr_WH_dom"/>
</dbReference>
<evidence type="ECO:0000256" key="8">
    <source>
        <dbReference type="ARBA" id="ARBA00023235"/>
    </source>
</evidence>
<keyword evidence="4" id="KW-0347">Helicase</keyword>
<dbReference type="Pfam" id="PF23234">
    <property type="entry name" value="WHD_4th_Lhr"/>
    <property type="match status" value="1"/>
</dbReference>
<dbReference type="InterPro" id="IPR055369">
    <property type="entry name" value="WH2_Lhr"/>
</dbReference>
<evidence type="ECO:0000259" key="10">
    <source>
        <dbReference type="PROSITE" id="PS51194"/>
    </source>
</evidence>
<keyword evidence="6" id="KW-0238">DNA-binding</keyword>
<dbReference type="Proteomes" id="UP000007392">
    <property type="component" value="Chromosome"/>
</dbReference>
<dbReference type="Pfam" id="PF23235">
    <property type="entry name" value="WHD_3rd_Lhr"/>
    <property type="match status" value="1"/>
</dbReference>
<dbReference type="InterPro" id="IPR052511">
    <property type="entry name" value="ATP-dep_Helicase"/>
</dbReference>
<dbReference type="GO" id="GO:0003677">
    <property type="term" value="F:DNA binding"/>
    <property type="evidence" value="ECO:0007669"/>
    <property type="project" value="UniProtKB-KW"/>
</dbReference>
<accession>R9ULS4</accession>
<dbReference type="SMART" id="SM00487">
    <property type="entry name" value="DEXDc"/>
    <property type="match status" value="1"/>
</dbReference>
<keyword evidence="5" id="KW-0067">ATP-binding</keyword>
<evidence type="ECO:0000256" key="5">
    <source>
        <dbReference type="ARBA" id="ARBA00022840"/>
    </source>
</evidence>
<dbReference type="GO" id="GO:0004386">
    <property type="term" value="F:helicase activity"/>
    <property type="evidence" value="ECO:0007669"/>
    <property type="project" value="UniProtKB-KW"/>
</dbReference>
<dbReference type="Pfam" id="PF23236">
    <property type="entry name" value="WHD_2nd_Lhr"/>
    <property type="match status" value="1"/>
</dbReference>
<evidence type="ECO:0000256" key="6">
    <source>
        <dbReference type="ARBA" id="ARBA00023125"/>
    </source>
</evidence>
<dbReference type="EMBL" id="CP003422">
    <property type="protein sequence ID" value="AGN70799.1"/>
    <property type="molecule type" value="Genomic_DNA"/>
</dbReference>
<dbReference type="KEGG" id="pmw:B2K_40215"/>
<dbReference type="PROSITE" id="PS51192">
    <property type="entry name" value="HELICASE_ATP_BIND_1"/>
    <property type="match status" value="1"/>
</dbReference>
<dbReference type="InterPro" id="IPR014001">
    <property type="entry name" value="Helicase_ATP-bd"/>
</dbReference>
<dbReference type="InterPro" id="IPR013701">
    <property type="entry name" value="Lhr-like_DEAD/DEAH_assoc"/>
</dbReference>
<keyword evidence="1" id="KW-0547">Nucleotide-binding</keyword>
<keyword evidence="8" id="KW-0413">Isomerase</keyword>
<dbReference type="InterPro" id="IPR001650">
    <property type="entry name" value="Helicase_C-like"/>
</dbReference>
<dbReference type="CDD" id="cd18796">
    <property type="entry name" value="SF2_C_LHR"/>
    <property type="match status" value="1"/>
</dbReference>
<evidence type="ECO:0000313" key="11">
    <source>
        <dbReference type="EMBL" id="AGN70799.1"/>
    </source>
</evidence>
<dbReference type="GO" id="GO:0006281">
    <property type="term" value="P:DNA repair"/>
    <property type="evidence" value="ECO:0007669"/>
    <property type="project" value="UniProtKB-KW"/>
</dbReference>
<dbReference type="RefSeq" id="WP_016362965.1">
    <property type="nucleotide sequence ID" value="NC_017672.3"/>
</dbReference>
<keyword evidence="3" id="KW-0378">Hydrolase</keyword>
<proteinExistence type="predicted"/>
<dbReference type="Pfam" id="PF00270">
    <property type="entry name" value="DEAD"/>
    <property type="match status" value="1"/>
</dbReference>
<name>R9ULS4_9BACL</name>
<dbReference type="Pfam" id="PF19306">
    <property type="entry name" value="WHD_Lhr"/>
    <property type="match status" value="1"/>
</dbReference>
<dbReference type="InterPro" id="IPR055367">
    <property type="entry name" value="WH4_Lhr"/>
</dbReference>
<dbReference type="SUPFAM" id="SSF52540">
    <property type="entry name" value="P-loop containing nucleoside triphosphate hydrolases"/>
    <property type="match status" value="1"/>
</dbReference>
<dbReference type="InterPro" id="IPR027417">
    <property type="entry name" value="P-loop_NTPase"/>
</dbReference>
<feature type="domain" description="Helicase ATP-binding" evidence="9">
    <location>
        <begin position="35"/>
        <end position="214"/>
    </location>
</feature>
<dbReference type="Pfam" id="PF08494">
    <property type="entry name" value="DEAD_assoc"/>
    <property type="match status" value="1"/>
</dbReference>
<dbReference type="Gene3D" id="3.40.50.300">
    <property type="entry name" value="P-loop containing nucleotide triphosphate hydrolases"/>
    <property type="match status" value="2"/>
</dbReference>
<keyword evidence="7" id="KW-0234">DNA repair</keyword>
<dbReference type="PROSITE" id="PS51194">
    <property type="entry name" value="HELICASE_CTER"/>
    <property type="match status" value="1"/>
</dbReference>
<dbReference type="GO" id="GO:0016887">
    <property type="term" value="F:ATP hydrolysis activity"/>
    <property type="evidence" value="ECO:0007669"/>
    <property type="project" value="TreeGrafter"/>
</dbReference>
<evidence type="ECO:0000256" key="4">
    <source>
        <dbReference type="ARBA" id="ARBA00022806"/>
    </source>
</evidence>
<dbReference type="GO" id="GO:0005524">
    <property type="term" value="F:ATP binding"/>
    <property type="evidence" value="ECO:0007669"/>
    <property type="project" value="UniProtKB-KW"/>
</dbReference>
<dbReference type="HOGENOM" id="CLU_002025_3_1_9"/>